<feature type="compositionally biased region" description="Basic and acidic residues" evidence="2">
    <location>
        <begin position="1925"/>
        <end position="1935"/>
    </location>
</feature>
<feature type="region of interest" description="Disordered" evidence="2">
    <location>
        <begin position="373"/>
        <end position="414"/>
    </location>
</feature>
<evidence type="ECO:0000256" key="2">
    <source>
        <dbReference type="SAM" id="MobiDB-lite"/>
    </source>
</evidence>
<comment type="caution">
    <text evidence="4">The sequence shown here is derived from an EMBL/GenBank/DDBJ whole genome shotgun (WGS) entry which is preliminary data.</text>
</comment>
<feature type="compositionally biased region" description="Polar residues" evidence="2">
    <location>
        <begin position="3564"/>
        <end position="3579"/>
    </location>
</feature>
<feature type="compositionally biased region" description="Basic and acidic residues" evidence="2">
    <location>
        <begin position="2869"/>
        <end position="2895"/>
    </location>
</feature>
<feature type="domain" description="C2H2-type" evidence="3">
    <location>
        <begin position="3409"/>
        <end position="3436"/>
    </location>
</feature>
<dbReference type="SUPFAM" id="SSF57667">
    <property type="entry name" value="beta-beta-alpha zinc fingers"/>
    <property type="match status" value="1"/>
</dbReference>
<feature type="region of interest" description="Disordered" evidence="2">
    <location>
        <begin position="1035"/>
        <end position="1060"/>
    </location>
</feature>
<feature type="compositionally biased region" description="Basic and acidic residues" evidence="2">
    <location>
        <begin position="17"/>
        <end position="44"/>
    </location>
</feature>
<feature type="compositionally biased region" description="Polar residues" evidence="2">
    <location>
        <begin position="733"/>
        <end position="745"/>
    </location>
</feature>
<feature type="domain" description="C2H2-type" evidence="3">
    <location>
        <begin position="842"/>
        <end position="872"/>
    </location>
</feature>
<feature type="compositionally biased region" description="Low complexity" evidence="2">
    <location>
        <begin position="204"/>
        <end position="214"/>
    </location>
</feature>
<feature type="domain" description="C2H2-type" evidence="3">
    <location>
        <begin position="3715"/>
        <end position="3737"/>
    </location>
</feature>
<feature type="compositionally biased region" description="Polar residues" evidence="2">
    <location>
        <begin position="3373"/>
        <end position="3386"/>
    </location>
</feature>
<feature type="region of interest" description="Disordered" evidence="2">
    <location>
        <begin position="2405"/>
        <end position="2427"/>
    </location>
</feature>
<dbReference type="EMBL" id="JANPWB010000016">
    <property type="protein sequence ID" value="KAJ1084016.1"/>
    <property type="molecule type" value="Genomic_DNA"/>
</dbReference>
<dbReference type="PROSITE" id="PS50157">
    <property type="entry name" value="ZINC_FINGER_C2H2_2"/>
    <property type="match status" value="5"/>
</dbReference>
<feature type="compositionally biased region" description="Basic and acidic residues" evidence="2">
    <location>
        <begin position="1948"/>
        <end position="1959"/>
    </location>
</feature>
<dbReference type="PROSITE" id="PS00028">
    <property type="entry name" value="ZINC_FINGER_C2H2_1"/>
    <property type="match status" value="6"/>
</dbReference>
<feature type="region of interest" description="Disordered" evidence="2">
    <location>
        <begin position="2967"/>
        <end position="3009"/>
    </location>
</feature>
<feature type="region of interest" description="Disordered" evidence="2">
    <location>
        <begin position="1281"/>
        <end position="1335"/>
    </location>
</feature>
<proteinExistence type="predicted"/>
<keyword evidence="1" id="KW-0479">Metal-binding</keyword>
<name>A0AAV7KX04_PLEWA</name>
<feature type="region of interest" description="Disordered" evidence="2">
    <location>
        <begin position="1128"/>
        <end position="1212"/>
    </location>
</feature>
<feature type="compositionally biased region" description="Polar residues" evidence="2">
    <location>
        <begin position="4034"/>
        <end position="4043"/>
    </location>
</feature>
<feature type="domain" description="C2H2-type" evidence="3">
    <location>
        <begin position="2758"/>
        <end position="2790"/>
    </location>
</feature>
<feature type="compositionally biased region" description="Basic residues" evidence="2">
    <location>
        <begin position="2774"/>
        <end position="2783"/>
    </location>
</feature>
<feature type="region of interest" description="Disordered" evidence="2">
    <location>
        <begin position="2016"/>
        <end position="2044"/>
    </location>
</feature>
<feature type="region of interest" description="Disordered" evidence="2">
    <location>
        <begin position="434"/>
        <end position="468"/>
    </location>
</feature>
<feature type="region of interest" description="Disordered" evidence="2">
    <location>
        <begin position="2169"/>
        <end position="2201"/>
    </location>
</feature>
<protein>
    <recommendedName>
        <fullName evidence="3">C2H2-type domain-containing protein</fullName>
    </recommendedName>
</protein>
<evidence type="ECO:0000313" key="4">
    <source>
        <dbReference type="EMBL" id="KAJ1084016.1"/>
    </source>
</evidence>
<gene>
    <name evidence="4" type="ORF">NDU88_004171</name>
</gene>
<feature type="region of interest" description="Disordered" evidence="2">
    <location>
        <begin position="3530"/>
        <end position="3584"/>
    </location>
</feature>
<dbReference type="PANTHER" id="PTHR21465:SF2">
    <property type="entry name" value="ZINC FINGER PROTEIN 469"/>
    <property type="match status" value="1"/>
</dbReference>
<feature type="compositionally biased region" description="Polar residues" evidence="2">
    <location>
        <begin position="2859"/>
        <end position="2868"/>
    </location>
</feature>
<accession>A0AAV7KX04</accession>
<feature type="region of interest" description="Disordered" evidence="2">
    <location>
        <begin position="3840"/>
        <end position="3897"/>
    </location>
</feature>
<keyword evidence="5" id="KW-1185">Reference proteome</keyword>
<feature type="region of interest" description="Disordered" evidence="2">
    <location>
        <begin position="2117"/>
        <end position="2140"/>
    </location>
</feature>
<feature type="region of interest" description="Disordered" evidence="2">
    <location>
        <begin position="3600"/>
        <end position="3622"/>
    </location>
</feature>
<reference evidence="4" key="1">
    <citation type="journal article" date="2022" name="bioRxiv">
        <title>Sequencing and chromosome-scale assembly of the giantPleurodeles waltlgenome.</title>
        <authorList>
            <person name="Brown T."/>
            <person name="Elewa A."/>
            <person name="Iarovenko S."/>
            <person name="Subramanian E."/>
            <person name="Araus A.J."/>
            <person name="Petzold A."/>
            <person name="Susuki M."/>
            <person name="Suzuki K.-i.T."/>
            <person name="Hayashi T."/>
            <person name="Toyoda A."/>
            <person name="Oliveira C."/>
            <person name="Osipova E."/>
            <person name="Leigh N.D."/>
            <person name="Simon A."/>
            <person name="Yun M.H."/>
        </authorList>
    </citation>
    <scope>NUCLEOTIDE SEQUENCE</scope>
    <source>
        <strain evidence="4">20211129_DDA</strain>
        <tissue evidence="4">Liver</tissue>
    </source>
</reference>
<evidence type="ECO:0000259" key="3">
    <source>
        <dbReference type="PROSITE" id="PS50157"/>
    </source>
</evidence>
<feature type="compositionally biased region" description="Basic and acidic residues" evidence="2">
    <location>
        <begin position="1281"/>
        <end position="1291"/>
    </location>
</feature>
<keyword evidence="1" id="KW-0863">Zinc-finger</keyword>
<feature type="region of interest" description="Disordered" evidence="2">
    <location>
        <begin position="800"/>
        <end position="825"/>
    </location>
</feature>
<feature type="compositionally biased region" description="Basic and acidic residues" evidence="2">
    <location>
        <begin position="3387"/>
        <end position="3397"/>
    </location>
</feature>
<feature type="compositionally biased region" description="Polar residues" evidence="2">
    <location>
        <begin position="2977"/>
        <end position="2986"/>
    </location>
</feature>
<dbReference type="Gene3D" id="3.30.160.60">
    <property type="entry name" value="Classic Zinc Finger"/>
    <property type="match status" value="2"/>
</dbReference>
<feature type="domain" description="C2H2-type" evidence="3">
    <location>
        <begin position="3634"/>
        <end position="3661"/>
    </location>
</feature>
<feature type="region of interest" description="Disordered" evidence="2">
    <location>
        <begin position="204"/>
        <end position="223"/>
    </location>
</feature>
<feature type="region of interest" description="Disordered" evidence="2">
    <location>
        <begin position="694"/>
        <end position="756"/>
    </location>
</feature>
<dbReference type="InterPro" id="IPR013087">
    <property type="entry name" value="Znf_C2H2_type"/>
</dbReference>
<dbReference type="PANTHER" id="PTHR21465">
    <property type="entry name" value="ZINC FINGER PROTEIN 469"/>
    <property type="match status" value="1"/>
</dbReference>
<feature type="compositionally biased region" description="Low complexity" evidence="2">
    <location>
        <begin position="694"/>
        <end position="732"/>
    </location>
</feature>
<dbReference type="InterPro" id="IPR039270">
    <property type="entry name" value="ZNF469"/>
</dbReference>
<feature type="compositionally biased region" description="Basic and acidic residues" evidence="2">
    <location>
        <begin position="2998"/>
        <end position="3009"/>
    </location>
</feature>
<feature type="compositionally biased region" description="Polar residues" evidence="2">
    <location>
        <begin position="3535"/>
        <end position="3544"/>
    </location>
</feature>
<evidence type="ECO:0000313" key="5">
    <source>
        <dbReference type="Proteomes" id="UP001066276"/>
    </source>
</evidence>
<feature type="compositionally biased region" description="Low complexity" evidence="2">
    <location>
        <begin position="2320"/>
        <end position="2330"/>
    </location>
</feature>
<feature type="region of interest" description="Disordered" evidence="2">
    <location>
        <begin position="99"/>
        <end position="131"/>
    </location>
</feature>
<evidence type="ECO:0000256" key="1">
    <source>
        <dbReference type="PROSITE-ProRule" id="PRU00042"/>
    </source>
</evidence>
<feature type="region of interest" description="Disordered" evidence="2">
    <location>
        <begin position="1735"/>
        <end position="1773"/>
    </location>
</feature>
<organism evidence="4 5">
    <name type="scientific">Pleurodeles waltl</name>
    <name type="common">Iberian ribbed newt</name>
    <dbReference type="NCBI Taxonomy" id="8319"/>
    <lineage>
        <taxon>Eukaryota</taxon>
        <taxon>Metazoa</taxon>
        <taxon>Chordata</taxon>
        <taxon>Craniata</taxon>
        <taxon>Vertebrata</taxon>
        <taxon>Euteleostomi</taxon>
        <taxon>Amphibia</taxon>
        <taxon>Batrachia</taxon>
        <taxon>Caudata</taxon>
        <taxon>Salamandroidea</taxon>
        <taxon>Salamandridae</taxon>
        <taxon>Pleurodelinae</taxon>
        <taxon>Pleurodeles</taxon>
    </lineage>
</organism>
<feature type="compositionally biased region" description="Polar residues" evidence="2">
    <location>
        <begin position="1755"/>
        <end position="1773"/>
    </location>
</feature>
<feature type="compositionally biased region" description="Polar residues" evidence="2">
    <location>
        <begin position="440"/>
        <end position="457"/>
    </location>
</feature>
<feature type="region of interest" description="Disordered" evidence="2">
    <location>
        <begin position="2316"/>
        <end position="2357"/>
    </location>
</feature>
<dbReference type="Proteomes" id="UP001066276">
    <property type="component" value="Chromosome 12"/>
</dbReference>
<feature type="region of interest" description="Disordered" evidence="2">
    <location>
        <begin position="1"/>
        <end position="80"/>
    </location>
</feature>
<feature type="compositionally biased region" description="Polar residues" evidence="2">
    <location>
        <begin position="3600"/>
        <end position="3610"/>
    </location>
</feature>
<dbReference type="GO" id="GO:0008270">
    <property type="term" value="F:zinc ion binding"/>
    <property type="evidence" value="ECO:0007669"/>
    <property type="project" value="UniProtKB-KW"/>
</dbReference>
<feature type="region of interest" description="Disordered" evidence="2">
    <location>
        <begin position="1912"/>
        <end position="1969"/>
    </location>
</feature>
<feature type="compositionally biased region" description="Polar residues" evidence="2">
    <location>
        <begin position="2824"/>
        <end position="2834"/>
    </location>
</feature>
<dbReference type="InterPro" id="IPR036236">
    <property type="entry name" value="Znf_C2H2_sf"/>
</dbReference>
<feature type="compositionally biased region" description="Low complexity" evidence="2">
    <location>
        <begin position="400"/>
        <end position="414"/>
    </location>
</feature>
<feature type="region of interest" description="Disordered" evidence="2">
    <location>
        <begin position="158"/>
        <end position="179"/>
    </location>
</feature>
<feature type="compositionally biased region" description="Basic residues" evidence="2">
    <location>
        <begin position="114"/>
        <end position="123"/>
    </location>
</feature>
<feature type="compositionally biased region" description="Polar residues" evidence="2">
    <location>
        <begin position="2192"/>
        <end position="2201"/>
    </location>
</feature>
<sequence length="4319" mass="477873">MTGETKHAYAISNTESGPKHSEKEFSLELFAGKDGRDMDHKLADNSDLYSRGCNNNGPQFGFKDKEPQNQREAVIRPQQAGKIDFKSLYNRPKFSSDGIWNSGKISPLSPSGKSRAREKAKRSGKGDRTQHQLYRLSITNSRPNPTIGIAYPQQKVTPPKKLEVNNGPISGSYRFPVPGIPERETEVQQDDLSFHRCFQDVSSSLTSTNSTSQTKATPRQHHSLKLQQATAIDNEGSNTNEQLHFLEFQATGTDSWHSPEKNFTCAAYGVSVQKAGPFSDGSKSSQHSIGSVPYQYSFQSLHNANPDAFCNEATGQDYLDEALATNHAVHGGFAFHSSSADGLEKSVNGAYDNLLKDNRTYGLPSQQTPYFHTQQAPGAQHPVPPPCYKGRNEHSTDLNGAISSSGAITSSGASDQTVSTFQDSKAVFSSSNFSLHSNSITTPANKRQLTSKESLPNQIPPLRRNMPPNSLPQVPFQVKGYNSSSVNNANAGPVPFDKSSLPTAQSHAHMWDGESTAYLSTDKNTVPYPTPSESQFTYQCQPNVEQRHMLKSSRMSWQPGPLTSVIPNQNRTDLSRQLESGNSVFPCNNTEWRADNPMQNNYALNKATGYHNSESRSGEEVASQSKDFAVQNCGSNNNIYFQDSVTDTGSPVCDPRNKNLLFSMNQSVPVGPGRNSSNQTTALPLSVLVTTSPLESPLSSPIPNTLSSSTCSSLSPMSSSPNNPSSEESQLSTALTPTSFYNQSSHPKENKGFLSVDPLHPSSLPYHQTDSTKNFLFPSEVSKDEHVSRYLQEKQFHKQNNDASNGCINNSENEPPPPPYSSHHLLANSLSSASLDQLDVLLTCKQCDQNYSNLSSFLEHRQYCGLHTMFQSEPKESSRGPECRKVGVSSLKPSRPVPGLLLPKGLSDVHLHVQASNKYGDFLLGGDGKGDTREELLKANLFNGSTANLPSVNSSDLEIDEAKLDSLITEALNGLGYQSDNPEIDSSFMDAFVDEELSMIKAQPYKIKDNLPNESTFKAKELVEQQGYQTKNVFCADKDNRPNHPENNRSSGRRHGETKGVATKFIDTGTRQLQPTTVEDGIKGQKIGNTLYEKKEFDKKVKPKITGKPNNHLPVSVTANPHEMGNLAKKQPNRKGVGSCQKGKVGSSTIDQTKDELNSKPQRAYVRDKKKRKPGTWSKELIQKIVQQKNKHNKLHVKSDRSTQLQPVSEAPLKAKQSLSFGEYDYVSDSDDDVEYGKKHTKIQPKETLKYTFTSKHCGLIESTKEVTAWKCSKTKDIQKHSRDSDCETASKESYPLRVRRRNSRSSSSSVSSETDRNCKSAELTDSGNEKEVDGKRKYVNKSNCKTGHDVNVSVLATKDFSKEKLSEQSDFSRGTKRFGSAKFLFAGSKACQGKINIAQAICVNEVTESPARQKQLPIYGTTSSHQEALLCQNKSPDKDHAATSYSDIDSECQSDMTTTHQNDTHQFPAYSENTSDYHTEELMKSSHVANTVSNAVHDPSTETGMSYSKELRLCDDPKDFGYYKQGAHSVDFSMTTNVCSSYGKSNDVYEQKDVLHYYDSHLFAKPLAVENNSCPGDVNPSSYEHKVQDMGSFKADTTQKKVGSPLNFDSVSLFGEIPVSEYDSTLYASVSVTKDNFVPYTGETNPCNKTPLFDHQFAPFLAEKDWELMQEMSPLLSQDNFHNPENQEHDGIHIVSSGQISSDTIASSHAAFMNSMSVDELAIKRLVTELESQLQTSQPNSHILAQPDSEHVKSQTFSKDSSQYPISPSNHASENAKSLFLSDQLNDLTSPCQTQAMAFVSSNLEDNTIPHPTVNECYETPRSSWNYSVPPESIEHPTHQSILKGSDLLDTYVPNEEISPCTDTLKNVSVAQMNMSEVRSYESPNLVCDVVSSVFSDEHCVQNVIATSVKCPKPTANEPSVPKRTADGPSKQEEAVQPISNKQAKNGRQEQNRLEKSFNDPPKLEPFQSHASNFQSELEFQEKAVPLPDMTSASHKLFPESEVDLSSRTLAHKTLQGHATSNPEESSLGDEDRQQAGPVFPSVYADSEDSRHLLFDIPNLDKEGIGCDNRVQTPQGSAANPLQELQLFVARTAKTNEEEMLMPCFPGLLSTAHAASSDDGVLSGETDRNSSCEGEIPSGSPVCQQNDCNTAFGTEPGISGEFTSLTSELREGENTSELADGQSPTAAKPCSANSPKPANSELQTCKARQHHLRDEYSALDDINSSTDAISQNHDSILSFRDATQNLLSEEVQKEDQIVNLLEADENQAALTFQEHSDAAFSNQISFEIEPLDSTLKPAPYMCDTKDNLACDNLSHDESLSYPSPRGSSSTQTELNSGCEEEWPQCQGPPPSEPHSSCILLVNENSNNLLPEESIFPKHSNMSKKNNTQMSEILNTSYCCDNSSNSLQEKSPISHSQGSQSLPESSNIPDFQMQLSEQPDYDATQKLNSNSEFLAPLTQSNFDEAPTHDTGLFPLTPPDYNATVAGVDACSGTCLADNLLSNLEQSEQGLLLSPHSLLCTSDNGQLKSEGHFNLSSFTHSFPPSSDQKELNEMMTKCENSDLTLPHHKENDARSSGTRVPDLQLMCMDGMQLGHSSPDNSAYSTLSVDLFTEMNDTDNESSARLQPKTKPEDCFGPNKECQHLPQDPLSCISCSKEKPTYLGNEHPGTEERGHFYLNDTHMSEAISKSPKERSAVVENVDNSMKTSVSGTCVPEHLDPVMNGVLNILNCEKSKAIFRSLGLASGNGDLKDRKASGLQVTCDICSASFRSKPGLTRHKACKHQTKHDGEKVPTAPNDSDVVFPRKACKTSRTNAYKISLPKPEQNDSSNPPTETIVNKLEEHTEDSAENSNMGCEPPLINVQNAGQSNDSRGEESTNKQPQKKGEKRCQKQSREIDANDNCKQTELGKVRKKKVKAFVDTSTDSKAPSDEILNIIKTNILKAIIYPKPSSSIVSTQTQNGGCENQQSCDADKAGGGNQKLTNIGSITKTKKVSTPEFGDSEKGHKEKKETIVRESPVCDQGWIDGYLRQVEQNVNIESEKEQENLVSLEGNQTLYNDAMKVHAEDHNESLEYEPSSPVVIQQTLRLIEAEMSSEGIPEGSPKNLFVGECFSADSNLGQMQHSETLSKSVEESDIHSLFDDDITFSMLFPRDDHFIRRKCTRVYGKRNKNLPLAARANREVDPTEILTTEPGTSFVSESTDLMSCSKSDPSRYETIPINDSLILDLCHRGQSNENDVDSNSCETAVLNTDHDHQSPVMDTIDMDSETLLNFLCQNHQAENTAPLHVPSSVSDRPVERIGSFLIKDHFIKSSSETEDGHFFRECNTEELAQEGSEKGRSPSEFHTIDMELLNAKLETGGNNFLNDFRETSDDLDINSMSPKENTNQSPNKFEEGKTTKSRSDMNLKTKNKQYKCKACFQWFCTLGELNHHKLSHNPCPPPTCYMCVQRKFSSREQLKDHLKEKHAKNKAGFWVCGMCLKEISDVWMYNEHLREHATQFARKGQTQSVLGLHGCFADEAAVHTFLTRFIYRKPTKSDKQSGSGNTLKTSDPEELVEYESKTSEEAEVISTQSKLSPSNFKESNSPPPELLQQKEAAEKFSLVQPNLNESPSPLSEFTPRNDGGQKNAPIHPQCKDPSRDCHHCGKQFPKPFKLQRHLVVHSLQKIFLCHRCPVFYQDVQELRSHIRQQHKISEDSDIKHTTLYACEMCADVMHVIKKSFICSTCNYTFSKKEQYDRHMEKHLVGGSKTFRFRRVRRPDATGNEVSEKRKEAHPSVGSPPNKKRRNMPGLPPFHESYIIDPNPVHANLTSDNSSCIDSIKAPQHFNPEDNCGMPEALVKIEDEAGDLGNLPPEMEESPQLSTMPPCLSPPMPRDLKRDPELDDIPTLSINEPSKQDADMKPPPPHFPESLEIRGGSDIVTLVPEPTEEGLPEVCADQPPHIEGEEELPLRNIGGKLFLPGETQSLQDKSMEESFQCTEKRSTELIELTEHQVGPNEFQKVLYINTQVNNITNEEVSLKASATEVLPDVPVPLIEKAAPSDSSTNSRSHTPVKKGNMETQPSNRHPLSVQNVVSIGYSSKLSSYKEKATPDTMFSTREGSANIMKEVRGNHHKTANSQQKIPSVINTVKCSSSSPGKPEVKPLLNNSLKTYPKKRKDHLTLGYKSSSSTREKLERDEKMKNNKVVVVGTGKNNCPGSLKKHDRTHAYPAVSLGREDTLSKGLHYHKPKPGGAGSQIKKLVLDTQKQKKVEGRHLSSGVNKSKTLHQLLPKGPNPPLQKQKTAQAFVKPTECPNHRTAESQNNLLSKLFGQKLTSFKIPLRRDTSE</sequence>
<feature type="region of interest" description="Disordered" evidence="2">
    <location>
        <begin position="2774"/>
        <end position="2895"/>
    </location>
</feature>
<feature type="region of interest" description="Disordered" evidence="2">
    <location>
        <begin position="4029"/>
        <end position="4058"/>
    </location>
</feature>
<dbReference type="SMART" id="SM00355">
    <property type="entry name" value="ZnF_C2H2"/>
    <property type="match status" value="8"/>
</dbReference>
<keyword evidence="1" id="KW-0862">Zinc</keyword>
<feature type="compositionally biased region" description="Polar residues" evidence="2">
    <location>
        <begin position="1735"/>
        <end position="1744"/>
    </location>
</feature>
<feature type="compositionally biased region" description="Basic and acidic residues" evidence="2">
    <location>
        <begin position="1036"/>
        <end position="1047"/>
    </location>
</feature>
<feature type="region of interest" description="Disordered" evidence="2">
    <location>
        <begin position="3751"/>
        <end position="3783"/>
    </location>
</feature>
<feature type="region of interest" description="Disordered" evidence="2">
    <location>
        <begin position="3368"/>
        <end position="3397"/>
    </location>
</feature>